<evidence type="ECO:0000256" key="1">
    <source>
        <dbReference type="SAM" id="MobiDB-lite"/>
    </source>
</evidence>
<dbReference type="Proteomes" id="UP000265520">
    <property type="component" value="Unassembled WGS sequence"/>
</dbReference>
<name>A0A392UYS6_9FABA</name>
<protein>
    <submittedName>
        <fullName evidence="2">Uncharacterized protein</fullName>
    </submittedName>
</protein>
<keyword evidence="3" id="KW-1185">Reference proteome</keyword>
<dbReference type="AlphaFoldDB" id="A0A392UYS6"/>
<comment type="caution">
    <text evidence="2">The sequence shown here is derived from an EMBL/GenBank/DDBJ whole genome shotgun (WGS) entry which is preliminary data.</text>
</comment>
<dbReference type="EMBL" id="LXQA010970795">
    <property type="protein sequence ID" value="MCI79300.1"/>
    <property type="molecule type" value="Genomic_DNA"/>
</dbReference>
<evidence type="ECO:0000313" key="3">
    <source>
        <dbReference type="Proteomes" id="UP000265520"/>
    </source>
</evidence>
<feature type="region of interest" description="Disordered" evidence="1">
    <location>
        <begin position="1"/>
        <end position="34"/>
    </location>
</feature>
<accession>A0A392UYS6</accession>
<organism evidence="2 3">
    <name type="scientific">Trifolium medium</name>
    <dbReference type="NCBI Taxonomy" id="97028"/>
    <lineage>
        <taxon>Eukaryota</taxon>
        <taxon>Viridiplantae</taxon>
        <taxon>Streptophyta</taxon>
        <taxon>Embryophyta</taxon>
        <taxon>Tracheophyta</taxon>
        <taxon>Spermatophyta</taxon>
        <taxon>Magnoliopsida</taxon>
        <taxon>eudicotyledons</taxon>
        <taxon>Gunneridae</taxon>
        <taxon>Pentapetalae</taxon>
        <taxon>rosids</taxon>
        <taxon>fabids</taxon>
        <taxon>Fabales</taxon>
        <taxon>Fabaceae</taxon>
        <taxon>Papilionoideae</taxon>
        <taxon>50 kb inversion clade</taxon>
        <taxon>NPAAA clade</taxon>
        <taxon>Hologalegina</taxon>
        <taxon>IRL clade</taxon>
        <taxon>Trifolieae</taxon>
        <taxon>Trifolium</taxon>
    </lineage>
</organism>
<reference evidence="2 3" key="1">
    <citation type="journal article" date="2018" name="Front. Plant Sci.">
        <title>Red Clover (Trifolium pratense) and Zigzag Clover (T. medium) - A Picture of Genomic Similarities and Differences.</title>
        <authorList>
            <person name="Dluhosova J."/>
            <person name="Istvanek J."/>
            <person name="Nedelnik J."/>
            <person name="Repkova J."/>
        </authorList>
    </citation>
    <scope>NUCLEOTIDE SEQUENCE [LARGE SCALE GENOMIC DNA]</scope>
    <source>
        <strain evidence="3">cv. 10/8</strain>
        <tissue evidence="2">Leaf</tissue>
    </source>
</reference>
<feature type="non-terminal residue" evidence="2">
    <location>
        <position position="34"/>
    </location>
</feature>
<proteinExistence type="predicted"/>
<sequence>MASPTVVGVEGGVDCPGSGGTKVKPTSNGTVLPK</sequence>
<evidence type="ECO:0000313" key="2">
    <source>
        <dbReference type="EMBL" id="MCI79300.1"/>
    </source>
</evidence>
<feature type="compositionally biased region" description="Polar residues" evidence="1">
    <location>
        <begin position="24"/>
        <end position="34"/>
    </location>
</feature>